<keyword evidence="4 8" id="KW-0812">Transmembrane</keyword>
<keyword evidence="3 9" id="KW-0813">Transport</keyword>
<evidence type="ECO:0000313" key="11">
    <source>
        <dbReference type="EMBL" id="CAD8495342.1"/>
    </source>
</evidence>
<proteinExistence type="inferred from homology"/>
<dbReference type="Pfam" id="PF00153">
    <property type="entry name" value="Mito_carr"/>
    <property type="match status" value="3"/>
</dbReference>
<keyword evidence="7 8" id="KW-0472">Membrane</keyword>
<feature type="signal peptide" evidence="10">
    <location>
        <begin position="1"/>
        <end position="20"/>
    </location>
</feature>
<evidence type="ECO:0000256" key="6">
    <source>
        <dbReference type="ARBA" id="ARBA00022989"/>
    </source>
</evidence>
<dbReference type="AlphaFoldDB" id="A0A7S0HQW1"/>
<keyword evidence="10" id="KW-0732">Signal</keyword>
<keyword evidence="6" id="KW-1133">Transmembrane helix</keyword>
<feature type="repeat" description="Solcar" evidence="8">
    <location>
        <begin position="142"/>
        <end position="223"/>
    </location>
</feature>
<dbReference type="GO" id="GO:0016020">
    <property type="term" value="C:membrane"/>
    <property type="evidence" value="ECO:0007669"/>
    <property type="project" value="UniProtKB-SubCell"/>
</dbReference>
<feature type="repeat" description="Solcar" evidence="8">
    <location>
        <begin position="243"/>
        <end position="321"/>
    </location>
</feature>
<evidence type="ECO:0000256" key="8">
    <source>
        <dbReference type="PROSITE-ProRule" id="PRU00282"/>
    </source>
</evidence>
<name>A0A7S0HQW1_9EUKA</name>
<gene>
    <name evidence="11" type="ORF">PANT1444_LOCUS13420</name>
</gene>
<feature type="chain" id="PRO_5030689811" description="Mitochondrial carrier protein" evidence="10">
    <location>
        <begin position="21"/>
        <end position="355"/>
    </location>
</feature>
<evidence type="ECO:0000256" key="4">
    <source>
        <dbReference type="ARBA" id="ARBA00022692"/>
    </source>
</evidence>
<evidence type="ECO:0000256" key="3">
    <source>
        <dbReference type="ARBA" id="ARBA00022448"/>
    </source>
</evidence>
<dbReference type="SUPFAM" id="SSF103506">
    <property type="entry name" value="Mitochondrial carrier"/>
    <property type="match status" value="1"/>
</dbReference>
<reference evidence="11" key="1">
    <citation type="submission" date="2021-01" db="EMBL/GenBank/DDBJ databases">
        <authorList>
            <person name="Corre E."/>
            <person name="Pelletier E."/>
            <person name="Niang G."/>
            <person name="Scheremetjew M."/>
            <person name="Finn R."/>
            <person name="Kale V."/>
            <person name="Holt S."/>
            <person name="Cochrane G."/>
            <person name="Meng A."/>
            <person name="Brown T."/>
            <person name="Cohen L."/>
        </authorList>
    </citation>
    <scope>NUCLEOTIDE SEQUENCE</scope>
    <source>
        <strain evidence="11">CCMP1374</strain>
    </source>
</reference>
<dbReference type="EMBL" id="HBEP01023696">
    <property type="protein sequence ID" value="CAD8495342.1"/>
    <property type="molecule type" value="Transcribed_RNA"/>
</dbReference>
<protein>
    <recommendedName>
        <fullName evidence="12">Mitochondrial carrier protein</fullName>
    </recommendedName>
</protein>
<dbReference type="InterPro" id="IPR018108">
    <property type="entry name" value="MCP_transmembrane"/>
</dbReference>
<accession>A0A7S0HQW1</accession>
<evidence type="ECO:0000256" key="10">
    <source>
        <dbReference type="SAM" id="SignalP"/>
    </source>
</evidence>
<dbReference type="InterPro" id="IPR023395">
    <property type="entry name" value="MCP_dom_sf"/>
</dbReference>
<dbReference type="InterPro" id="IPR002067">
    <property type="entry name" value="MCP"/>
</dbReference>
<evidence type="ECO:0000256" key="7">
    <source>
        <dbReference type="ARBA" id="ARBA00023136"/>
    </source>
</evidence>
<dbReference type="PROSITE" id="PS50920">
    <property type="entry name" value="SOLCAR"/>
    <property type="match status" value="3"/>
</dbReference>
<evidence type="ECO:0000256" key="2">
    <source>
        <dbReference type="ARBA" id="ARBA00006375"/>
    </source>
</evidence>
<dbReference type="PRINTS" id="PR00926">
    <property type="entry name" value="MITOCARRIER"/>
</dbReference>
<evidence type="ECO:0008006" key="12">
    <source>
        <dbReference type="Google" id="ProtNLM"/>
    </source>
</evidence>
<keyword evidence="5" id="KW-0677">Repeat</keyword>
<dbReference type="GO" id="GO:0055085">
    <property type="term" value="P:transmembrane transport"/>
    <property type="evidence" value="ECO:0007669"/>
    <property type="project" value="InterPro"/>
</dbReference>
<organism evidence="11">
    <name type="scientific">Phaeocystis antarctica</name>
    <dbReference type="NCBI Taxonomy" id="33657"/>
    <lineage>
        <taxon>Eukaryota</taxon>
        <taxon>Haptista</taxon>
        <taxon>Haptophyta</taxon>
        <taxon>Prymnesiophyceae</taxon>
        <taxon>Phaeocystales</taxon>
        <taxon>Phaeocystaceae</taxon>
        <taxon>Phaeocystis</taxon>
    </lineage>
</organism>
<comment type="subcellular location">
    <subcellularLocation>
        <location evidence="1">Membrane</location>
        <topology evidence="1">Multi-pass membrane protein</topology>
    </subcellularLocation>
</comment>
<feature type="repeat" description="Solcar" evidence="8">
    <location>
        <begin position="53"/>
        <end position="133"/>
    </location>
</feature>
<comment type="similarity">
    <text evidence="2 9">Belongs to the mitochondrial carrier (TC 2.A.29) family.</text>
</comment>
<evidence type="ECO:0000256" key="9">
    <source>
        <dbReference type="RuleBase" id="RU000488"/>
    </source>
</evidence>
<dbReference type="Gene3D" id="1.50.40.10">
    <property type="entry name" value="Mitochondrial carrier domain"/>
    <property type="match status" value="1"/>
</dbReference>
<sequence length="355" mass="36846">MVVRWLCACVVLLGSSTAVARSAAPSASRAADSRRRSKAAPCQPAAVSLSRDTSFLRSAVAGGAAACVATVTFHPVDTVKTMLQQQGASGLAGLRRSGQLSARVLYRGVGPAAFSMMPACAARMASYEALKAALLRAAPTLPQGPLVVLASALSVVASGVVRSPLDMVKVQLQAGAAPSAAAAVQEALRGGVRGVYRGMGLALLRDVPFFSINLVLYETLKAQALLRKRDATGDTEARLEPAEVLLLGAVAQGVAGLSTNPLDALKTRVQAGGAADVGEAMRGILAADGVAGLMRGASMRVLWIAPQGCVYYPVYEAVQSCRPRQLRRDLRLRLDRQVARLPPALQAATPWQAGV</sequence>
<evidence type="ECO:0000256" key="1">
    <source>
        <dbReference type="ARBA" id="ARBA00004141"/>
    </source>
</evidence>
<dbReference type="PANTHER" id="PTHR45667">
    <property type="entry name" value="S-ADENOSYLMETHIONINE MITOCHONDRIAL CARRIER PROTEIN"/>
    <property type="match status" value="1"/>
</dbReference>
<evidence type="ECO:0000256" key="5">
    <source>
        <dbReference type="ARBA" id="ARBA00022737"/>
    </source>
</evidence>